<evidence type="ECO:0008006" key="3">
    <source>
        <dbReference type="Google" id="ProtNLM"/>
    </source>
</evidence>
<name>A0ABW0ZHW0_9ACTN</name>
<protein>
    <recommendedName>
        <fullName evidence="3">Septum formation-related domain-containing protein</fullName>
    </recommendedName>
</protein>
<accession>A0ABW0ZHW0</accession>
<keyword evidence="2" id="KW-1185">Reference proteome</keyword>
<gene>
    <name evidence="1" type="ORF">ACFPQB_11905</name>
</gene>
<dbReference type="EMBL" id="JBHSNS010000005">
    <property type="protein sequence ID" value="MFC5729623.1"/>
    <property type="molecule type" value="Genomic_DNA"/>
</dbReference>
<evidence type="ECO:0000313" key="1">
    <source>
        <dbReference type="EMBL" id="MFC5729623.1"/>
    </source>
</evidence>
<organism evidence="1 2">
    <name type="scientific">Nocardioides vastitatis</name>
    <dbReference type="NCBI Taxonomy" id="2568655"/>
    <lineage>
        <taxon>Bacteria</taxon>
        <taxon>Bacillati</taxon>
        <taxon>Actinomycetota</taxon>
        <taxon>Actinomycetes</taxon>
        <taxon>Propionibacteriales</taxon>
        <taxon>Nocardioidaceae</taxon>
        <taxon>Nocardioides</taxon>
    </lineage>
</organism>
<dbReference type="Proteomes" id="UP001596072">
    <property type="component" value="Unassembled WGS sequence"/>
</dbReference>
<sequence length="138" mass="14964">MIGIVGSISLVGALVGLVWLGNSLVLEDEARVSQCVDTRTVFDSVDLWEADCGEPHDAEIVAVGEFDGDLISRYDAASVEDFCIEVTTEDRYRPLLRSGEYDVAVSTDALDDDDPEFGDHFACFLERSDGEQLTGPVG</sequence>
<comment type="caution">
    <text evidence="1">The sequence shown here is derived from an EMBL/GenBank/DDBJ whole genome shotgun (WGS) entry which is preliminary data.</text>
</comment>
<dbReference type="RefSeq" id="WP_136436695.1">
    <property type="nucleotide sequence ID" value="NZ_JBHSNS010000005.1"/>
</dbReference>
<reference evidence="2" key="1">
    <citation type="journal article" date="2019" name="Int. J. Syst. Evol. Microbiol.">
        <title>The Global Catalogue of Microorganisms (GCM) 10K type strain sequencing project: providing services to taxonomists for standard genome sequencing and annotation.</title>
        <authorList>
            <consortium name="The Broad Institute Genomics Platform"/>
            <consortium name="The Broad Institute Genome Sequencing Center for Infectious Disease"/>
            <person name="Wu L."/>
            <person name="Ma J."/>
        </authorList>
    </citation>
    <scope>NUCLEOTIDE SEQUENCE [LARGE SCALE GENOMIC DNA]</scope>
    <source>
        <strain evidence="2">YIM 94188</strain>
    </source>
</reference>
<evidence type="ECO:0000313" key="2">
    <source>
        <dbReference type="Proteomes" id="UP001596072"/>
    </source>
</evidence>
<proteinExistence type="predicted"/>